<dbReference type="CDD" id="cd00552">
    <property type="entry name" value="RaiA"/>
    <property type="match status" value="1"/>
</dbReference>
<gene>
    <name evidence="1" type="ORF">S03H2_65610</name>
</gene>
<dbReference type="InterPro" id="IPR003489">
    <property type="entry name" value="RHF/RaiA"/>
</dbReference>
<dbReference type="Gene3D" id="3.30.160.100">
    <property type="entry name" value="Ribosome hibernation promotion factor-like"/>
    <property type="match status" value="1"/>
</dbReference>
<proteinExistence type="predicted"/>
<dbReference type="InterPro" id="IPR036567">
    <property type="entry name" value="RHF-like"/>
</dbReference>
<feature type="non-terminal residue" evidence="1">
    <location>
        <position position="77"/>
    </location>
</feature>
<dbReference type="NCBIfam" id="TIGR00741">
    <property type="entry name" value="yfiA"/>
    <property type="match status" value="1"/>
</dbReference>
<dbReference type="EMBL" id="BARU01042745">
    <property type="protein sequence ID" value="GAH87956.1"/>
    <property type="molecule type" value="Genomic_DNA"/>
</dbReference>
<dbReference type="SUPFAM" id="SSF69754">
    <property type="entry name" value="Ribosome binding protein Y (YfiA homologue)"/>
    <property type="match status" value="1"/>
</dbReference>
<name>X1IZV3_9ZZZZ</name>
<organism evidence="1">
    <name type="scientific">marine sediment metagenome</name>
    <dbReference type="NCBI Taxonomy" id="412755"/>
    <lineage>
        <taxon>unclassified sequences</taxon>
        <taxon>metagenomes</taxon>
        <taxon>ecological metagenomes</taxon>
    </lineage>
</organism>
<reference evidence="1" key="1">
    <citation type="journal article" date="2014" name="Front. Microbiol.">
        <title>High frequency of phylogenetically diverse reductive dehalogenase-homologous genes in deep subseafloor sedimentary metagenomes.</title>
        <authorList>
            <person name="Kawai M."/>
            <person name="Futagami T."/>
            <person name="Toyoda A."/>
            <person name="Takaki Y."/>
            <person name="Nishi S."/>
            <person name="Hori S."/>
            <person name="Arai W."/>
            <person name="Tsubouchi T."/>
            <person name="Morono Y."/>
            <person name="Uchiyama I."/>
            <person name="Ito T."/>
            <person name="Fujiyama A."/>
            <person name="Inagaki F."/>
            <person name="Takami H."/>
        </authorList>
    </citation>
    <scope>NUCLEOTIDE SEQUENCE</scope>
    <source>
        <strain evidence="1">Expedition CK06-06</strain>
    </source>
</reference>
<protein>
    <submittedName>
        <fullName evidence="1">Uncharacterized protein</fullName>
    </submittedName>
</protein>
<dbReference type="AlphaFoldDB" id="X1IZV3"/>
<sequence length="77" mass="8682">MLFTISGKHIEITEAIRRHAEEKTSKLPRYYNSVNQVEVIIDGSRGGDTSVEIIARGEHSKVFIVTETGEDAYRCID</sequence>
<evidence type="ECO:0000313" key="1">
    <source>
        <dbReference type="EMBL" id="GAH87956.1"/>
    </source>
</evidence>
<comment type="caution">
    <text evidence="1">The sequence shown here is derived from an EMBL/GenBank/DDBJ whole genome shotgun (WGS) entry which is preliminary data.</text>
</comment>
<dbReference type="Pfam" id="PF02482">
    <property type="entry name" value="Ribosomal_S30AE"/>
    <property type="match status" value="1"/>
</dbReference>
<accession>X1IZV3</accession>